<dbReference type="Proteomes" id="UP001320898">
    <property type="component" value="Unassembled WGS sequence"/>
</dbReference>
<dbReference type="AlphaFoldDB" id="A0AAW5QRM0"/>
<accession>A0AAW5QRM0</accession>
<organism evidence="1 2">
    <name type="scientific">Microbaculum marinisediminis</name>
    <dbReference type="NCBI Taxonomy" id="2931392"/>
    <lineage>
        <taxon>Bacteria</taxon>
        <taxon>Pseudomonadati</taxon>
        <taxon>Pseudomonadota</taxon>
        <taxon>Alphaproteobacteria</taxon>
        <taxon>Hyphomicrobiales</taxon>
        <taxon>Tepidamorphaceae</taxon>
        <taxon>Microbaculum</taxon>
    </lineage>
</organism>
<name>A0AAW5QRM0_9HYPH</name>
<reference evidence="1 2" key="1">
    <citation type="submission" date="2022-04" db="EMBL/GenBank/DDBJ databases">
        <authorList>
            <person name="Ye Y.-Q."/>
            <person name="Du Z.-J."/>
        </authorList>
    </citation>
    <scope>NUCLEOTIDE SEQUENCE [LARGE SCALE GENOMIC DNA]</scope>
    <source>
        <strain evidence="1 2">A6E488</strain>
    </source>
</reference>
<comment type="caution">
    <text evidence="1">The sequence shown here is derived from an EMBL/GenBank/DDBJ whole genome shotgun (WGS) entry which is preliminary data.</text>
</comment>
<gene>
    <name evidence="1" type="ORF">MUB46_02550</name>
</gene>
<protein>
    <recommendedName>
        <fullName evidence="3">N-acetyltransferase domain-containing protein</fullName>
    </recommendedName>
</protein>
<keyword evidence="2" id="KW-1185">Reference proteome</keyword>
<proteinExistence type="predicted"/>
<evidence type="ECO:0000313" key="2">
    <source>
        <dbReference type="Proteomes" id="UP001320898"/>
    </source>
</evidence>
<evidence type="ECO:0008006" key="3">
    <source>
        <dbReference type="Google" id="ProtNLM"/>
    </source>
</evidence>
<sequence>MQDLRQPGGDPAHTISIVGLLGQVMQPNLRPNLRVVGGGDAISQRRDFDDLARLTLPRILVERVEAREIPPLLAFAAGEIPALAAASGAVSRVAERNRDSVWVFRRGAAPVGIYAMLHLSKDGLERLLLGELDTTQPDPRALVASGEAPSAIYKWAVVAPGMASAGICAISRMLQADRYATANLFARPTTMGGERIMASLGFGRVRSGLPDLHRYVRVANRVGHSMAAA</sequence>
<dbReference type="EMBL" id="JALIDZ010000001">
    <property type="protein sequence ID" value="MCT8970731.1"/>
    <property type="molecule type" value="Genomic_DNA"/>
</dbReference>
<evidence type="ECO:0000313" key="1">
    <source>
        <dbReference type="EMBL" id="MCT8970731.1"/>
    </source>
</evidence>